<feature type="transmembrane region" description="Helical" evidence="5">
    <location>
        <begin position="221"/>
        <end position="254"/>
    </location>
</feature>
<evidence type="ECO:0000256" key="4">
    <source>
        <dbReference type="ARBA" id="ARBA00023136"/>
    </source>
</evidence>
<feature type="transmembrane region" description="Helical" evidence="5">
    <location>
        <begin position="69"/>
        <end position="89"/>
    </location>
</feature>
<dbReference type="OrthoDB" id="9822555at2"/>
<comment type="subcellular location">
    <subcellularLocation>
        <location evidence="1">Membrane</location>
        <topology evidence="1">Multi-pass membrane protein</topology>
    </subcellularLocation>
</comment>
<dbReference type="PANTHER" id="PTHR37422:SF17">
    <property type="entry name" value="O-ANTIGEN LIGASE"/>
    <property type="match status" value="1"/>
</dbReference>
<keyword evidence="8" id="KW-1185">Reference proteome</keyword>
<keyword evidence="3 5" id="KW-1133">Transmembrane helix</keyword>
<protein>
    <recommendedName>
        <fullName evidence="6">O-antigen ligase-related domain-containing protein</fullName>
    </recommendedName>
</protein>
<sequence length="431" mass="50246">MEIILYMMSVLPIFQTWLEFNFVKYSNFYDDILYLLLLIALILYMMLWKRKSLGTNINHYNRKLLRKAIRYYIAFIVCSIMFSLIQINLNNTGTYIGMIYELYKLLRNVVVIIVAYYVLKERQLIRMIKIYMFSCIIMNIAGIIEYLYGLKGYQLLKFIPTNANEGTSAQGYYNLYVAGGRIFGLLQHPNVYGEYMATGFFIIFYLTISKAFIYKNKKLQYLLIINSLLGVFISTSRMTLILVFVITIILAIKYRLYNSLRIIFGSAMLLTPFLLYSLVRLMDKLQMYSSGVQEGRVTYWIQAFHIFQGTLITGTGLGTWGDESAKYGNFISYKNIFYEINTLSDSYLSHLIVEHGIWIFLLLISVIYIIKILSNKQNNEDKCSGAISLITLSLFLFMLIASVKSYGFSLFENSYFTFLFIGYCLRKKIYG</sequence>
<feature type="domain" description="O-antigen ligase-related" evidence="6">
    <location>
        <begin position="224"/>
        <end position="364"/>
    </location>
</feature>
<proteinExistence type="predicted"/>
<feature type="transmembrane region" description="Helical" evidence="5">
    <location>
        <begin position="95"/>
        <end position="118"/>
    </location>
</feature>
<dbReference type="Pfam" id="PF04932">
    <property type="entry name" value="Wzy_C"/>
    <property type="match status" value="1"/>
</dbReference>
<dbReference type="PANTHER" id="PTHR37422">
    <property type="entry name" value="TEICHURONIC ACID BIOSYNTHESIS PROTEIN TUAE"/>
    <property type="match status" value="1"/>
</dbReference>
<feature type="transmembrane region" description="Helical" evidence="5">
    <location>
        <begin position="299"/>
        <end position="320"/>
    </location>
</feature>
<evidence type="ECO:0000256" key="2">
    <source>
        <dbReference type="ARBA" id="ARBA00022692"/>
    </source>
</evidence>
<evidence type="ECO:0000256" key="5">
    <source>
        <dbReference type="SAM" id="Phobius"/>
    </source>
</evidence>
<dbReference type="AlphaFoldDB" id="A0A1W1XHD3"/>
<organism evidence="7 8">
    <name type="scientific">Clostridium acidisoli DSM 12555</name>
    <dbReference type="NCBI Taxonomy" id="1121291"/>
    <lineage>
        <taxon>Bacteria</taxon>
        <taxon>Bacillati</taxon>
        <taxon>Bacillota</taxon>
        <taxon>Clostridia</taxon>
        <taxon>Eubacteriales</taxon>
        <taxon>Clostridiaceae</taxon>
        <taxon>Clostridium</taxon>
    </lineage>
</organism>
<name>A0A1W1XHD3_9CLOT</name>
<feature type="transmembrane region" description="Helical" evidence="5">
    <location>
        <begin position="195"/>
        <end position="214"/>
    </location>
</feature>
<evidence type="ECO:0000313" key="8">
    <source>
        <dbReference type="Proteomes" id="UP000192468"/>
    </source>
</evidence>
<keyword evidence="2 5" id="KW-0812">Transmembrane</keyword>
<feature type="transmembrane region" description="Helical" evidence="5">
    <location>
        <begin position="130"/>
        <end position="148"/>
    </location>
</feature>
<dbReference type="EMBL" id="FWXH01000005">
    <property type="protein sequence ID" value="SMC23237.1"/>
    <property type="molecule type" value="Genomic_DNA"/>
</dbReference>
<evidence type="ECO:0000313" key="7">
    <source>
        <dbReference type="EMBL" id="SMC23237.1"/>
    </source>
</evidence>
<dbReference type="RefSeq" id="WP_084115342.1">
    <property type="nucleotide sequence ID" value="NZ_FWXH01000005.1"/>
</dbReference>
<keyword evidence="4 5" id="KW-0472">Membrane</keyword>
<evidence type="ECO:0000256" key="3">
    <source>
        <dbReference type="ARBA" id="ARBA00022989"/>
    </source>
</evidence>
<reference evidence="7 8" key="1">
    <citation type="submission" date="2017-04" db="EMBL/GenBank/DDBJ databases">
        <authorList>
            <person name="Afonso C.L."/>
            <person name="Miller P.J."/>
            <person name="Scott M.A."/>
            <person name="Spackman E."/>
            <person name="Goraichik I."/>
            <person name="Dimitrov K.M."/>
            <person name="Suarez D.L."/>
            <person name="Swayne D.E."/>
        </authorList>
    </citation>
    <scope>NUCLEOTIDE SEQUENCE [LARGE SCALE GENOMIC DNA]</scope>
    <source>
        <strain evidence="7 8">DSM 12555</strain>
    </source>
</reference>
<evidence type="ECO:0000259" key="6">
    <source>
        <dbReference type="Pfam" id="PF04932"/>
    </source>
</evidence>
<evidence type="ECO:0000256" key="1">
    <source>
        <dbReference type="ARBA" id="ARBA00004141"/>
    </source>
</evidence>
<feature type="transmembrane region" description="Helical" evidence="5">
    <location>
        <begin position="382"/>
        <end position="400"/>
    </location>
</feature>
<accession>A0A1W1XHD3</accession>
<dbReference type="GO" id="GO:0016020">
    <property type="term" value="C:membrane"/>
    <property type="evidence" value="ECO:0007669"/>
    <property type="project" value="UniProtKB-SubCell"/>
</dbReference>
<dbReference type="InterPro" id="IPR007016">
    <property type="entry name" value="O-antigen_ligase-rel_domated"/>
</dbReference>
<gene>
    <name evidence="7" type="ORF">SAMN02745134_01824</name>
</gene>
<dbReference type="STRING" id="1121291.SAMN02745134_01824"/>
<feature type="transmembrane region" description="Helical" evidence="5">
    <location>
        <begin position="347"/>
        <end position="370"/>
    </location>
</feature>
<feature type="transmembrane region" description="Helical" evidence="5">
    <location>
        <begin position="32"/>
        <end position="48"/>
    </location>
</feature>
<dbReference type="InterPro" id="IPR051533">
    <property type="entry name" value="WaaL-like"/>
</dbReference>
<feature type="transmembrane region" description="Helical" evidence="5">
    <location>
        <begin position="260"/>
        <end position="279"/>
    </location>
</feature>
<dbReference type="Proteomes" id="UP000192468">
    <property type="component" value="Unassembled WGS sequence"/>
</dbReference>